<accession>A0ABD1HR75</accession>
<keyword evidence="2" id="KW-1185">Reference proteome</keyword>
<name>A0ABD1HR75_SALDI</name>
<evidence type="ECO:0000313" key="2">
    <source>
        <dbReference type="Proteomes" id="UP001567538"/>
    </source>
</evidence>
<comment type="caution">
    <text evidence="1">The sequence shown here is derived from an EMBL/GenBank/DDBJ whole genome shotgun (WGS) entry which is preliminary data.</text>
</comment>
<dbReference type="EMBL" id="JBEAFC010000004">
    <property type="protein sequence ID" value="KAL1558702.1"/>
    <property type="molecule type" value="Genomic_DNA"/>
</dbReference>
<dbReference type="AlphaFoldDB" id="A0ABD1HR75"/>
<sequence>MADKGIVPYVAGYNMTIQVLEGDGKQDVLQNLLSGMLKSGLKSSDQRLSAVIFFNLIHQMERMQSEYSWDFNDLCYGCR</sequence>
<dbReference type="Proteomes" id="UP001567538">
    <property type="component" value="Unassembled WGS sequence"/>
</dbReference>
<proteinExistence type="predicted"/>
<organism evidence="1 2">
    <name type="scientific">Salvia divinorum</name>
    <name type="common">Maria pastora</name>
    <name type="synonym">Diviner's sage</name>
    <dbReference type="NCBI Taxonomy" id="28513"/>
    <lineage>
        <taxon>Eukaryota</taxon>
        <taxon>Viridiplantae</taxon>
        <taxon>Streptophyta</taxon>
        <taxon>Embryophyta</taxon>
        <taxon>Tracheophyta</taxon>
        <taxon>Spermatophyta</taxon>
        <taxon>Magnoliopsida</taxon>
        <taxon>eudicotyledons</taxon>
        <taxon>Gunneridae</taxon>
        <taxon>Pentapetalae</taxon>
        <taxon>asterids</taxon>
        <taxon>lamiids</taxon>
        <taxon>Lamiales</taxon>
        <taxon>Lamiaceae</taxon>
        <taxon>Nepetoideae</taxon>
        <taxon>Mentheae</taxon>
        <taxon>Salviinae</taxon>
        <taxon>Salvia</taxon>
        <taxon>Salvia subgen. Calosphace</taxon>
    </lineage>
</organism>
<gene>
    <name evidence="1" type="ORF">AAHA92_09134</name>
</gene>
<reference evidence="1 2" key="1">
    <citation type="submission" date="2024-06" db="EMBL/GenBank/DDBJ databases">
        <title>A chromosome level genome sequence of Diviner's sage (Salvia divinorum).</title>
        <authorList>
            <person name="Ford S.A."/>
            <person name="Ro D.-K."/>
            <person name="Ness R.W."/>
            <person name="Phillips M.A."/>
        </authorList>
    </citation>
    <scope>NUCLEOTIDE SEQUENCE [LARGE SCALE GENOMIC DNA]</scope>
    <source>
        <strain evidence="1">SAF-2024a</strain>
        <tissue evidence="1">Leaf</tissue>
    </source>
</reference>
<protein>
    <submittedName>
        <fullName evidence="1">Uncharacterized protein</fullName>
    </submittedName>
</protein>
<evidence type="ECO:0000313" key="1">
    <source>
        <dbReference type="EMBL" id="KAL1558702.1"/>
    </source>
</evidence>